<dbReference type="AlphaFoldDB" id="H1YZN2"/>
<dbReference type="HOGENOM" id="CLU_024970_0_0_2"/>
<dbReference type="PANTHER" id="PTHR30595">
    <property type="entry name" value="GLPR-RELATED TRANSCRIPTIONAL REPRESSOR"/>
    <property type="match status" value="1"/>
</dbReference>
<dbReference type="InterPro" id="IPR007421">
    <property type="entry name" value="Schlafen_AlbA_2_dom"/>
</dbReference>
<dbReference type="InParanoid" id="H1YZN2"/>
<dbReference type="Pfam" id="PF04326">
    <property type="entry name" value="SLFN_AlbA_2"/>
    <property type="match status" value="1"/>
</dbReference>
<reference evidence="3 4" key="1">
    <citation type="submission" date="2011-10" db="EMBL/GenBank/DDBJ databases">
        <title>The Improved High-Quality Draft genome of Methanoplanus limicola DSM 2279.</title>
        <authorList>
            <consortium name="US DOE Joint Genome Institute (JGI-PGF)"/>
            <person name="Lucas S."/>
            <person name="Copeland A."/>
            <person name="Lapidus A."/>
            <person name="Glavina del Rio T."/>
            <person name="Dalin E."/>
            <person name="Tice H."/>
            <person name="Bruce D."/>
            <person name="Goodwin L."/>
            <person name="Pitluck S."/>
            <person name="Peters L."/>
            <person name="Mikhailova N."/>
            <person name="Lu M."/>
            <person name="Kyrpides N."/>
            <person name="Mavromatis K."/>
            <person name="Ivanova N."/>
            <person name="Markowitz V."/>
            <person name="Cheng J.-F."/>
            <person name="Hugenholtz P."/>
            <person name="Woyke T."/>
            <person name="Wu D."/>
            <person name="Wirth R."/>
            <person name="Brambilla E.-M."/>
            <person name="Klenk H.-P."/>
            <person name="Eisen J.A."/>
        </authorList>
    </citation>
    <scope>NUCLEOTIDE SEQUENCE [LARGE SCALE GENOMIC DNA]</scope>
    <source>
        <strain evidence="3 4">DSM 2279</strain>
    </source>
</reference>
<evidence type="ECO:0000256" key="1">
    <source>
        <dbReference type="SAM" id="MobiDB-lite"/>
    </source>
</evidence>
<sequence>MSASGSMDMYHKDFFDLDSLKEGFDVELKTALGRDKKGAVPESFWETYSAMANTSGGIIILGAQEKDESVVYHNLPKYGQMIQDIWNNLNNPKKVSVNILQNRNIKPKTYEGKNIIVVTVPQASRKQRPVYIGTNPLEGTYQRQNEGDYRCQPELVKQMLGEQANDTRDAVILENFTIDDIDKESYRIYRQQFSNLKPNHPFNECDEKEFLRQIGGWKRNRQNGKEGLTLAGLLMFGKFRSILDAVPNYIVDYQERENTDTRWVDRITLDGSWSGCLYDFYRTVMKKLSADLKVPFKLNGDERIEDTPVHEALREALVNTIIHADYSGNCSLLVVKRPDLFGFRNPGLMRIPKPEAIRGGISDCRNRNLQKMFQFIGLGEQAGSGFPKIYQNWQMQHWREPMLEERHGSNQTVFILKMTSLLPEEVLGALKSEFGESFRDLVNVERLAMVTAYSEGCVNHSRLKELSREHPHDITISLHNLVKQGLLASEGSGRNTFYYIPGRHPMGDEIFGGEICPKYSSEHLDNSSEHLDNSSEHLDNSSEHLDNSSEHLDNSSEHLATLRDIAEPVKSVKKASKALMESTIMELCSGRHLTIEELSSLLNRNKDTLRTHYIIPLLHKGKLEQKYKNVTTHPNQKYRAVDEKERE</sequence>
<dbReference type="Pfam" id="PF13749">
    <property type="entry name" value="HATPase_c_4"/>
    <property type="match status" value="1"/>
</dbReference>
<dbReference type="InterPro" id="IPR038475">
    <property type="entry name" value="RecG_C_sf"/>
</dbReference>
<dbReference type="Gene3D" id="3.30.950.30">
    <property type="entry name" value="Schlafen, AAA domain"/>
    <property type="match status" value="1"/>
</dbReference>
<proteinExistence type="predicted"/>
<feature type="region of interest" description="Disordered" evidence="1">
    <location>
        <begin position="522"/>
        <end position="555"/>
    </location>
</feature>
<dbReference type="STRING" id="937775.Metlim_3053"/>
<organism evidence="3 4">
    <name type="scientific">Methanoplanus limicola DSM 2279</name>
    <dbReference type="NCBI Taxonomy" id="937775"/>
    <lineage>
        <taxon>Archaea</taxon>
        <taxon>Methanobacteriati</taxon>
        <taxon>Methanobacteriota</taxon>
        <taxon>Stenosarchaea group</taxon>
        <taxon>Methanomicrobia</taxon>
        <taxon>Methanomicrobiales</taxon>
        <taxon>Methanomicrobiaceae</taxon>
        <taxon>Methanoplanus</taxon>
    </lineage>
</organism>
<dbReference type="EMBL" id="CM001436">
    <property type="protein sequence ID" value="EHQ37085.1"/>
    <property type="molecule type" value="Genomic_DNA"/>
</dbReference>
<dbReference type="Gene3D" id="3.30.565.60">
    <property type="match status" value="1"/>
</dbReference>
<gene>
    <name evidence="3" type="ORF">Metlim_3053</name>
</gene>
<keyword evidence="4" id="KW-1185">Reference proteome</keyword>
<protein>
    <submittedName>
        <fullName evidence="3">Putative transcriptional regulator</fullName>
    </submittedName>
</protein>
<feature type="domain" description="Schlafen AlbA-2" evidence="2">
    <location>
        <begin position="24"/>
        <end position="150"/>
    </location>
</feature>
<accession>H1YZN2</accession>
<evidence type="ECO:0000313" key="4">
    <source>
        <dbReference type="Proteomes" id="UP000005741"/>
    </source>
</evidence>
<dbReference type="PATRIC" id="fig|937775.9.peg.3420"/>
<name>H1YZN2_9EURY</name>
<evidence type="ECO:0000313" key="3">
    <source>
        <dbReference type="EMBL" id="EHQ37085.1"/>
    </source>
</evidence>
<evidence type="ECO:0000259" key="2">
    <source>
        <dbReference type="Pfam" id="PF04326"/>
    </source>
</evidence>
<dbReference type="Proteomes" id="UP000005741">
    <property type="component" value="Chromosome"/>
</dbReference>
<dbReference type="PANTHER" id="PTHR30595:SF6">
    <property type="entry name" value="SCHLAFEN ALBA-2 DOMAIN-CONTAINING PROTEIN"/>
    <property type="match status" value="1"/>
</dbReference>
<dbReference type="InterPro" id="IPR038461">
    <property type="entry name" value="Schlafen_AlbA_2_dom_sf"/>
</dbReference>